<organism evidence="9 10">
    <name type="scientific">Symbiochloris irregularis</name>
    <dbReference type="NCBI Taxonomy" id="706552"/>
    <lineage>
        <taxon>Eukaryota</taxon>
        <taxon>Viridiplantae</taxon>
        <taxon>Chlorophyta</taxon>
        <taxon>core chlorophytes</taxon>
        <taxon>Trebouxiophyceae</taxon>
        <taxon>Trebouxiales</taxon>
        <taxon>Trebouxiaceae</taxon>
        <taxon>Symbiochloris</taxon>
    </lineage>
</organism>
<evidence type="ECO:0000256" key="5">
    <source>
        <dbReference type="ARBA" id="ARBA00038047"/>
    </source>
</evidence>
<dbReference type="PANTHER" id="PTHR11952:SF9">
    <property type="entry name" value="UDP-SUGAR PYROPHOSPHORYLASE"/>
    <property type="match status" value="1"/>
</dbReference>
<feature type="compositionally biased region" description="Low complexity" evidence="8">
    <location>
        <begin position="489"/>
        <end position="499"/>
    </location>
</feature>
<dbReference type="InterPro" id="IPR002618">
    <property type="entry name" value="UDPGP_fam"/>
</dbReference>
<dbReference type="GO" id="GO:0051748">
    <property type="term" value="F:UTP-monosaccharide-1-phosphate uridylyltransferase activity"/>
    <property type="evidence" value="ECO:0007669"/>
    <property type="project" value="UniProtKB-EC"/>
</dbReference>
<evidence type="ECO:0000256" key="3">
    <source>
        <dbReference type="ARBA" id="ARBA00022679"/>
    </source>
</evidence>
<evidence type="ECO:0000256" key="6">
    <source>
        <dbReference type="ARBA" id="ARBA00039080"/>
    </source>
</evidence>
<sequence>MLKKISYLANFPLACNCIILIAHGAHAGVKAASNAAFVLVAGGLGERLGFSGIKLALPADTARGACFLQVYIESILALQKSSGASSPLPLAIMTSDDTHALTEQLLEEHSHFGMQPDQVTLLKQAKVACLSDTDAHLALDPKDGFKLQTKPHGHGDDTNGLVFRAIPAALGVSAQQNLDVNSIAVPRAAKEAIGGIARLTHSSGRAMTINVEYNQLDPLLRATGHPDGDVADSSGFSPYPGNINQLILKVDSYAATLDRTQGRIVEFINPKYKDESRTAFKSSTRLECMMQDFPRELPDDAKVGFTSINQVWAAYSPVKNSPEDARAKAQKGGPSHSATSGELDIYQANCRALQMLGAEIGEPEQRSFNGLDMQLWPRITWSPLFALTFADLKEKVSAKGLKVSSSSTMVVNGADVRIEDLHLEGSLVVDTVPGAKLQIKGLHVQNEGWRWMGLNPNKPMTEVQAIRGFKVCKHGTLHLDYDKPGSYMEPSAAKSSEPAADTEPSKEKESPALAASSK</sequence>
<evidence type="ECO:0000313" key="9">
    <source>
        <dbReference type="EMBL" id="KAK9790538.1"/>
    </source>
</evidence>
<evidence type="ECO:0000256" key="8">
    <source>
        <dbReference type="SAM" id="MobiDB-lite"/>
    </source>
</evidence>
<evidence type="ECO:0000256" key="2">
    <source>
        <dbReference type="ARBA" id="ARBA00001946"/>
    </source>
</evidence>
<dbReference type="Gene3D" id="2.160.10.30">
    <property type="match status" value="1"/>
</dbReference>
<accession>A0AAW1NQ99</accession>
<evidence type="ECO:0000256" key="4">
    <source>
        <dbReference type="ARBA" id="ARBA00022695"/>
    </source>
</evidence>
<protein>
    <recommendedName>
        <fullName evidence="6">UTP-monosaccharide-1-phosphate uridylyltransferase</fullName>
        <ecNumber evidence="6">2.7.7.64</ecNumber>
    </recommendedName>
</protein>
<proteinExistence type="inferred from homology"/>
<dbReference type="AlphaFoldDB" id="A0AAW1NQ99"/>
<comment type="cofactor">
    <cofactor evidence="2">
        <name>Mg(2+)</name>
        <dbReference type="ChEBI" id="CHEBI:18420"/>
    </cofactor>
</comment>
<dbReference type="PANTHER" id="PTHR11952">
    <property type="entry name" value="UDP- GLUCOSE PYROPHOSPHORYLASE"/>
    <property type="match status" value="1"/>
</dbReference>
<evidence type="ECO:0000256" key="1">
    <source>
        <dbReference type="ARBA" id="ARBA00001936"/>
    </source>
</evidence>
<comment type="similarity">
    <text evidence="5">Belongs to the USP family.</text>
</comment>
<feature type="region of interest" description="Disordered" evidence="8">
    <location>
        <begin position="483"/>
        <end position="518"/>
    </location>
</feature>
<dbReference type="Proteomes" id="UP001465755">
    <property type="component" value="Unassembled WGS sequence"/>
</dbReference>
<dbReference type="Gene3D" id="3.90.550.10">
    <property type="entry name" value="Spore Coat Polysaccharide Biosynthesis Protein SpsA, Chain A"/>
    <property type="match status" value="2"/>
</dbReference>
<evidence type="ECO:0000313" key="10">
    <source>
        <dbReference type="Proteomes" id="UP001465755"/>
    </source>
</evidence>
<gene>
    <name evidence="9" type="ORF">WJX73_005337</name>
</gene>
<dbReference type="FunFam" id="2.160.10.30:FF:000001">
    <property type="entry name" value="UDP-sugar pyrophosphorylase"/>
    <property type="match status" value="1"/>
</dbReference>
<dbReference type="EMBL" id="JALJOQ010000191">
    <property type="protein sequence ID" value="KAK9790538.1"/>
    <property type="molecule type" value="Genomic_DNA"/>
</dbReference>
<name>A0AAW1NQ99_9CHLO</name>
<reference evidence="9 10" key="1">
    <citation type="journal article" date="2024" name="Nat. Commun.">
        <title>Phylogenomics reveals the evolutionary origins of lichenization in chlorophyte algae.</title>
        <authorList>
            <person name="Puginier C."/>
            <person name="Libourel C."/>
            <person name="Otte J."/>
            <person name="Skaloud P."/>
            <person name="Haon M."/>
            <person name="Grisel S."/>
            <person name="Petersen M."/>
            <person name="Berrin J.G."/>
            <person name="Delaux P.M."/>
            <person name="Dal Grande F."/>
            <person name="Keller J."/>
        </authorList>
    </citation>
    <scope>NUCLEOTIDE SEQUENCE [LARGE SCALE GENOMIC DNA]</scope>
    <source>
        <strain evidence="9 10">SAG 2036</strain>
    </source>
</reference>
<dbReference type="GO" id="GO:0006048">
    <property type="term" value="P:UDP-N-acetylglucosamine biosynthetic process"/>
    <property type="evidence" value="ECO:0007669"/>
    <property type="project" value="TreeGrafter"/>
</dbReference>
<evidence type="ECO:0000256" key="7">
    <source>
        <dbReference type="ARBA" id="ARBA00048259"/>
    </source>
</evidence>
<keyword evidence="10" id="KW-1185">Reference proteome</keyword>
<dbReference type="SUPFAM" id="SSF53448">
    <property type="entry name" value="Nucleotide-diphospho-sugar transferases"/>
    <property type="match status" value="1"/>
</dbReference>
<comment type="cofactor">
    <cofactor evidence="1">
        <name>Mn(2+)</name>
        <dbReference type="ChEBI" id="CHEBI:29035"/>
    </cofactor>
</comment>
<dbReference type="GO" id="GO:0003977">
    <property type="term" value="F:UDP-N-acetylglucosamine diphosphorylase activity"/>
    <property type="evidence" value="ECO:0007669"/>
    <property type="project" value="TreeGrafter"/>
</dbReference>
<keyword evidence="3" id="KW-0808">Transferase</keyword>
<dbReference type="InterPro" id="IPR039741">
    <property type="entry name" value="UDP-sugar_pyrophosphorylase"/>
</dbReference>
<comment type="caution">
    <text evidence="9">The sequence shown here is derived from an EMBL/GenBank/DDBJ whole genome shotgun (WGS) entry which is preliminary data.</text>
</comment>
<dbReference type="EC" id="2.7.7.64" evidence="6"/>
<dbReference type="Pfam" id="PF01704">
    <property type="entry name" value="UDPGP"/>
    <property type="match status" value="1"/>
</dbReference>
<dbReference type="InterPro" id="IPR029044">
    <property type="entry name" value="Nucleotide-diphossugar_trans"/>
</dbReference>
<keyword evidence="4" id="KW-0548">Nucleotidyltransferase</keyword>
<comment type="catalytic activity">
    <reaction evidence="7">
        <text>a monosaccharide 1-phosphate + UTP + H(+) = a UDP-monosaccharide + diphosphate</text>
        <dbReference type="Rhea" id="RHEA:13205"/>
        <dbReference type="ChEBI" id="CHEBI:15378"/>
        <dbReference type="ChEBI" id="CHEBI:33019"/>
        <dbReference type="ChEBI" id="CHEBI:46398"/>
        <dbReference type="ChEBI" id="CHEBI:140358"/>
        <dbReference type="ChEBI" id="CHEBI:140359"/>
        <dbReference type="EC" id="2.7.7.64"/>
    </reaction>
</comment>